<gene>
    <name evidence="1" type="ORF">RND71_007213</name>
</gene>
<evidence type="ECO:0000313" key="1">
    <source>
        <dbReference type="EMBL" id="KAK4371829.1"/>
    </source>
</evidence>
<organism evidence="1 2">
    <name type="scientific">Anisodus tanguticus</name>
    <dbReference type="NCBI Taxonomy" id="243964"/>
    <lineage>
        <taxon>Eukaryota</taxon>
        <taxon>Viridiplantae</taxon>
        <taxon>Streptophyta</taxon>
        <taxon>Embryophyta</taxon>
        <taxon>Tracheophyta</taxon>
        <taxon>Spermatophyta</taxon>
        <taxon>Magnoliopsida</taxon>
        <taxon>eudicotyledons</taxon>
        <taxon>Gunneridae</taxon>
        <taxon>Pentapetalae</taxon>
        <taxon>asterids</taxon>
        <taxon>lamiids</taxon>
        <taxon>Solanales</taxon>
        <taxon>Solanaceae</taxon>
        <taxon>Solanoideae</taxon>
        <taxon>Hyoscyameae</taxon>
        <taxon>Anisodus</taxon>
    </lineage>
</organism>
<sequence>MNLIQSLLIHTVQQLARATTSKRQFNLEDGGLVAYANPEPHCESQKDVLQSSNHTMTNHSWEGAENSLATFTFIERLLLLFSQQKAAIVAQNKSTWRKMKARRKSEPIS</sequence>
<dbReference type="AlphaFoldDB" id="A0AAE1VSW5"/>
<evidence type="ECO:0000313" key="2">
    <source>
        <dbReference type="Proteomes" id="UP001291623"/>
    </source>
</evidence>
<dbReference type="EMBL" id="JAVYJV010000004">
    <property type="protein sequence ID" value="KAK4371829.1"/>
    <property type="molecule type" value="Genomic_DNA"/>
</dbReference>
<reference evidence="1" key="1">
    <citation type="submission" date="2023-12" db="EMBL/GenBank/DDBJ databases">
        <title>Genome assembly of Anisodus tanguticus.</title>
        <authorList>
            <person name="Wang Y.-J."/>
        </authorList>
    </citation>
    <scope>NUCLEOTIDE SEQUENCE</scope>
    <source>
        <strain evidence="1">KB-2021</strain>
        <tissue evidence="1">Leaf</tissue>
    </source>
</reference>
<dbReference type="Proteomes" id="UP001291623">
    <property type="component" value="Unassembled WGS sequence"/>
</dbReference>
<protein>
    <submittedName>
        <fullName evidence="1">Uncharacterized protein</fullName>
    </submittedName>
</protein>
<keyword evidence="2" id="KW-1185">Reference proteome</keyword>
<accession>A0AAE1VSW5</accession>
<proteinExistence type="predicted"/>
<comment type="caution">
    <text evidence="1">The sequence shown here is derived from an EMBL/GenBank/DDBJ whole genome shotgun (WGS) entry which is preliminary data.</text>
</comment>
<name>A0AAE1VSW5_9SOLA</name>